<evidence type="ECO:0000256" key="1">
    <source>
        <dbReference type="SAM" id="SignalP"/>
    </source>
</evidence>
<keyword evidence="3" id="KW-1185">Reference proteome</keyword>
<dbReference type="SUPFAM" id="SSF56935">
    <property type="entry name" value="Porins"/>
    <property type="match status" value="1"/>
</dbReference>
<reference evidence="2 3" key="1">
    <citation type="submission" date="2019-12" db="EMBL/GenBank/DDBJ databases">
        <title>Mucilaginibacter sp. HMF7410 genome sequencing and assembly.</title>
        <authorList>
            <person name="Kang H."/>
            <person name="Cha I."/>
            <person name="Kim H."/>
            <person name="Joh K."/>
        </authorList>
    </citation>
    <scope>NUCLEOTIDE SEQUENCE [LARGE SCALE GENOMIC DNA]</scope>
    <source>
        <strain evidence="2 3">HMF7410</strain>
    </source>
</reference>
<proteinExistence type="predicted"/>
<protein>
    <recommendedName>
        <fullName evidence="4">Long-chain fatty acid transport protein</fullName>
    </recommendedName>
</protein>
<feature type="chain" id="PRO_5029591218" description="Long-chain fatty acid transport protein" evidence="1">
    <location>
        <begin position="24"/>
        <end position="434"/>
    </location>
</feature>
<dbReference type="RefSeq" id="WP_157562783.1">
    <property type="nucleotide sequence ID" value="NZ_WPIK01000001.1"/>
</dbReference>
<dbReference type="Proteomes" id="UP000462014">
    <property type="component" value="Unassembled WGS sequence"/>
</dbReference>
<organism evidence="2 3">
    <name type="scientific">Mucilaginibacter arboris</name>
    <dbReference type="NCBI Taxonomy" id="2682090"/>
    <lineage>
        <taxon>Bacteria</taxon>
        <taxon>Pseudomonadati</taxon>
        <taxon>Bacteroidota</taxon>
        <taxon>Sphingobacteriia</taxon>
        <taxon>Sphingobacteriales</taxon>
        <taxon>Sphingobacteriaceae</taxon>
        <taxon>Mucilaginibacter</taxon>
    </lineage>
</organism>
<dbReference type="EMBL" id="WPIK01000001">
    <property type="protein sequence ID" value="MVN19987.1"/>
    <property type="molecule type" value="Genomic_DNA"/>
</dbReference>
<keyword evidence="1" id="KW-0732">Signal</keyword>
<comment type="caution">
    <text evidence="2">The sequence shown here is derived from an EMBL/GenBank/DDBJ whole genome shotgun (WGS) entry which is preliminary data.</text>
</comment>
<sequence length="434" mass="47829">MINRTRKTLLILLTIFSALKASAQSTTSSPYSKFGLGDLQEQALPQNMGMGGIAAGVRTVGGYNNINMLNPASYSAIGLTTIDIGAYATVNTLSNSSAKQTGADFRLNHLAFAIPVTKGTSALSFGLLPYSDLGYNFKQVTKIDTNTVNSVYGGEGGLSKAYFGYGFNLFKHLNLGFNVSYIFGNLRQTSSVEIPDYYVSSFNTRIEKSQSIKGLNYDYGLQYEIGLSTTSRVVLGYSGSLKSTITSSTKYVSTQYLIDPSSGSESTAADTTYLRQGSNVKVVLPLIQHFGISYQKDYHYLIGVDYSRGNWSQLTIDGVNQGLNNTESYHIGGQITPNPNALNSYLAVMDYRLGYQYNKTYVRTSGTDINESVFSFGLGLPIRSQNRSAFYKVNFATEFGQRGTLANNLIKENFVNFRLSFLLNDRWFNKFKFD</sequence>
<name>A0A7K1SRY3_9SPHI</name>
<evidence type="ECO:0000313" key="3">
    <source>
        <dbReference type="Proteomes" id="UP000462014"/>
    </source>
</evidence>
<feature type="signal peptide" evidence="1">
    <location>
        <begin position="1"/>
        <end position="23"/>
    </location>
</feature>
<evidence type="ECO:0000313" key="2">
    <source>
        <dbReference type="EMBL" id="MVN19987.1"/>
    </source>
</evidence>
<gene>
    <name evidence="2" type="ORF">GO621_00375</name>
</gene>
<dbReference type="AlphaFoldDB" id="A0A7K1SRY3"/>
<accession>A0A7K1SRY3</accession>
<evidence type="ECO:0008006" key="4">
    <source>
        <dbReference type="Google" id="ProtNLM"/>
    </source>
</evidence>
<dbReference type="Gene3D" id="2.40.160.60">
    <property type="entry name" value="Outer membrane protein transport protein (OMPP1/FadL/TodX)"/>
    <property type="match status" value="1"/>
</dbReference>